<dbReference type="SUPFAM" id="SSF81383">
    <property type="entry name" value="F-box domain"/>
    <property type="match status" value="1"/>
</dbReference>
<name>A0ABR1K0N8_9AGAR</name>
<evidence type="ECO:0000259" key="1">
    <source>
        <dbReference type="PROSITE" id="PS50181"/>
    </source>
</evidence>
<dbReference type="InterPro" id="IPR036047">
    <property type="entry name" value="F-box-like_dom_sf"/>
</dbReference>
<dbReference type="Gene3D" id="3.80.10.10">
    <property type="entry name" value="Ribonuclease Inhibitor"/>
    <property type="match status" value="1"/>
</dbReference>
<accession>A0ABR1K0N8</accession>
<gene>
    <name evidence="2" type="ORF">VKT23_003657</name>
</gene>
<sequence>MSVADLPCELLIEAFAFCALSDHFAPLTLSSVCTLWRRVVHSSPRVWQYCLLDDTRSTTALHAQSQLWITRSAPLPFDVRLQLESSDNILPLLSPFLPVLHRWRELVISGQHEETVYFPDVVSRLDTLSDLSIFVGGRDLGLSTFMPYSPAWPNRINMHIQLSKLPTFLHPLRFTSISITEHMHTHTKSSAVLSFLQACPHVQHFCLVGVILEDDHSTEQLPVVHLANLKTLQLRSTCLTRSILSSVDAPNLNALYLSHLNVDFRLPGTYYDNGDSDDEANDFSQSPWSDHATGMGLRALISRCNPPIKTLEMDFSDMRTKDFIWVFDRLTQLEDFSIVASDMSNTVIKLLRPFKSGEEEEIRLPKLRTLELYNCHRLSGEVVVDTLISRVKYTDRYTPEDTMKEIAIVECDRFMEEHGQVLRKEIGTRVRIGY</sequence>
<dbReference type="PROSITE" id="PS50181">
    <property type="entry name" value="FBOX"/>
    <property type="match status" value="1"/>
</dbReference>
<organism evidence="2 3">
    <name type="scientific">Marasmiellus scandens</name>
    <dbReference type="NCBI Taxonomy" id="2682957"/>
    <lineage>
        <taxon>Eukaryota</taxon>
        <taxon>Fungi</taxon>
        <taxon>Dikarya</taxon>
        <taxon>Basidiomycota</taxon>
        <taxon>Agaricomycotina</taxon>
        <taxon>Agaricomycetes</taxon>
        <taxon>Agaricomycetidae</taxon>
        <taxon>Agaricales</taxon>
        <taxon>Marasmiineae</taxon>
        <taxon>Omphalotaceae</taxon>
        <taxon>Marasmiellus</taxon>
    </lineage>
</organism>
<dbReference type="EMBL" id="JBANRG010000003">
    <property type="protein sequence ID" value="KAK7469166.1"/>
    <property type="molecule type" value="Genomic_DNA"/>
</dbReference>
<dbReference type="SUPFAM" id="SSF52047">
    <property type="entry name" value="RNI-like"/>
    <property type="match status" value="1"/>
</dbReference>
<reference evidence="2 3" key="1">
    <citation type="submission" date="2024-01" db="EMBL/GenBank/DDBJ databases">
        <title>A draft genome for the cacao thread blight pathogen Marasmiellus scandens.</title>
        <authorList>
            <person name="Baruah I.K."/>
            <person name="Leung J."/>
            <person name="Bukari Y."/>
            <person name="Amoako-Attah I."/>
            <person name="Meinhardt L.W."/>
            <person name="Bailey B.A."/>
            <person name="Cohen S.P."/>
        </authorList>
    </citation>
    <scope>NUCLEOTIDE SEQUENCE [LARGE SCALE GENOMIC DNA]</scope>
    <source>
        <strain evidence="2 3">GH-19</strain>
    </source>
</reference>
<proteinExistence type="predicted"/>
<dbReference type="Proteomes" id="UP001498398">
    <property type="component" value="Unassembled WGS sequence"/>
</dbReference>
<protein>
    <recommendedName>
        <fullName evidence="1">F-box domain-containing protein</fullName>
    </recommendedName>
</protein>
<dbReference type="InterPro" id="IPR001810">
    <property type="entry name" value="F-box_dom"/>
</dbReference>
<feature type="domain" description="F-box" evidence="1">
    <location>
        <begin position="1"/>
        <end position="50"/>
    </location>
</feature>
<keyword evidence="3" id="KW-1185">Reference proteome</keyword>
<dbReference type="InterPro" id="IPR032675">
    <property type="entry name" value="LRR_dom_sf"/>
</dbReference>
<evidence type="ECO:0000313" key="3">
    <source>
        <dbReference type="Proteomes" id="UP001498398"/>
    </source>
</evidence>
<comment type="caution">
    <text evidence="2">The sequence shown here is derived from an EMBL/GenBank/DDBJ whole genome shotgun (WGS) entry which is preliminary data.</text>
</comment>
<evidence type="ECO:0000313" key="2">
    <source>
        <dbReference type="EMBL" id="KAK7469166.1"/>
    </source>
</evidence>